<keyword evidence="12" id="KW-0460">Magnesium</keyword>
<dbReference type="PROSITE" id="PS00794">
    <property type="entry name" value="HPPK"/>
    <property type="match status" value="1"/>
</dbReference>
<dbReference type="GO" id="GO:0003848">
    <property type="term" value="F:2-amino-4-hydroxy-6-hydroxymethyldihydropteridine diphosphokinase activity"/>
    <property type="evidence" value="ECO:0007669"/>
    <property type="project" value="UniProtKB-EC"/>
</dbReference>
<dbReference type="EMBL" id="CM035410">
    <property type="protein sequence ID" value="KAH7437097.1"/>
    <property type="molecule type" value="Genomic_DNA"/>
</dbReference>
<evidence type="ECO:0000256" key="10">
    <source>
        <dbReference type="ARBA" id="ARBA00022777"/>
    </source>
</evidence>
<dbReference type="Gene3D" id="3.30.70.560">
    <property type="entry name" value="7,8-Dihydro-6-hydroxymethylpterin-pyrophosphokinase HPPK"/>
    <property type="match status" value="1"/>
</dbReference>
<gene>
    <name evidence="17" type="ORF">KP509_05G055900</name>
</gene>
<feature type="compositionally biased region" description="Pro residues" evidence="15">
    <location>
        <begin position="12"/>
        <end position="21"/>
    </location>
</feature>
<comment type="cofactor">
    <cofactor evidence="3">
        <name>Mg(2+)</name>
        <dbReference type="ChEBI" id="CHEBI:18420"/>
    </cofactor>
</comment>
<dbReference type="GO" id="GO:0004156">
    <property type="term" value="F:dihydropteroate synthase activity"/>
    <property type="evidence" value="ECO:0007669"/>
    <property type="project" value="UniProtKB-EC"/>
</dbReference>
<feature type="domain" description="Pterin-binding" evidence="16">
    <location>
        <begin position="362"/>
        <end position="630"/>
    </location>
</feature>
<evidence type="ECO:0000256" key="9">
    <source>
        <dbReference type="ARBA" id="ARBA00022741"/>
    </source>
</evidence>
<keyword evidence="10" id="KW-0418">Kinase</keyword>
<evidence type="ECO:0000259" key="16">
    <source>
        <dbReference type="PROSITE" id="PS50972"/>
    </source>
</evidence>
<keyword evidence="8" id="KW-0479">Metal-binding</keyword>
<keyword evidence="18" id="KW-1185">Reference proteome</keyword>
<dbReference type="PROSITE" id="PS50972">
    <property type="entry name" value="PTERIN_BINDING"/>
    <property type="match status" value="1"/>
</dbReference>
<dbReference type="PANTHER" id="PTHR20941">
    <property type="entry name" value="FOLATE SYNTHESIS PROTEINS"/>
    <property type="match status" value="1"/>
</dbReference>
<evidence type="ECO:0000256" key="2">
    <source>
        <dbReference type="ARBA" id="ARBA00000198"/>
    </source>
</evidence>
<dbReference type="CDD" id="cd00739">
    <property type="entry name" value="DHPS"/>
    <property type="match status" value="1"/>
</dbReference>
<dbReference type="PANTHER" id="PTHR20941:SF1">
    <property type="entry name" value="FOLIC ACID SYNTHESIS PROTEIN FOL1"/>
    <property type="match status" value="1"/>
</dbReference>
<dbReference type="GO" id="GO:0016301">
    <property type="term" value="F:kinase activity"/>
    <property type="evidence" value="ECO:0007669"/>
    <property type="project" value="UniProtKB-KW"/>
</dbReference>
<keyword evidence="9" id="KW-0547">Nucleotide-binding</keyword>
<dbReference type="OMA" id="FMYETEP"/>
<dbReference type="GO" id="GO:0046872">
    <property type="term" value="F:metal ion binding"/>
    <property type="evidence" value="ECO:0007669"/>
    <property type="project" value="UniProtKB-KW"/>
</dbReference>
<dbReference type="PROSITE" id="PS00793">
    <property type="entry name" value="DHPS_2"/>
    <property type="match status" value="1"/>
</dbReference>
<evidence type="ECO:0000256" key="11">
    <source>
        <dbReference type="ARBA" id="ARBA00022840"/>
    </source>
</evidence>
<organism evidence="17 18">
    <name type="scientific">Ceratopteris richardii</name>
    <name type="common">Triangle waterfern</name>
    <dbReference type="NCBI Taxonomy" id="49495"/>
    <lineage>
        <taxon>Eukaryota</taxon>
        <taxon>Viridiplantae</taxon>
        <taxon>Streptophyta</taxon>
        <taxon>Embryophyta</taxon>
        <taxon>Tracheophyta</taxon>
        <taxon>Polypodiopsida</taxon>
        <taxon>Polypodiidae</taxon>
        <taxon>Polypodiales</taxon>
        <taxon>Pteridineae</taxon>
        <taxon>Pteridaceae</taxon>
        <taxon>Parkerioideae</taxon>
        <taxon>Ceratopteris</taxon>
    </lineage>
</organism>
<sequence>MPKGAALLDYHPSPPRSPPLAVPEDSKRHVSHYSVAPAYSCMTNFQPRKMRSSCQSAHFLRVALRLLPSKPAIRSKIVSASSSSPLSEETLSTSVSSNQITDFSLEQTDPAVLSRCEDLRYQVRGHRLDNPPNNTWNSSVITCSTPISHSTCQISGDTPASAVPSIMNSSIFPKLSCLHEVVIALGSNMGDRVETFDKALNMMKKAGVQVVCHAGLYESAPAYVTDQPKFLNSAVRARTNLDPRALLGVLKDIERSLGRIVNGVRYGPRPIDLDILFYGDVEFSDESLTLPHPRIWERPFVVAPLMDLYNSTLCDGNNIWIKRFEKAKCAWQLMGGDTQLCQDDLKRVLPIGGKLWQWSNRTYIMGILNITPDSFSDGGKYLSVQNAVAQAEALAAAGADIIDLGAQSTRPFATKLTSDEELKRLIPVVDAIKKLPSMESVWLSVDTFHSEVAKEAVKHGVHMVNDVSGGHLDPEMYSTVAKLCVPYIMMHMRGDPATMLQEKNILYKNVSADVGAELCKSLSKAESSGIPAWRIVVDPGIGFSKTCEQNVQLLGDLSGFRSGLASWSLAATKMPMLLGPSRKRFLGKICELEKAEDRDIATIGAVVAGIAQGADIVRVHNVKASIDAIRVADAIFKTKGLTRSLK</sequence>
<dbReference type="SUPFAM" id="SSF51717">
    <property type="entry name" value="Dihydropteroate synthetase-like"/>
    <property type="match status" value="1"/>
</dbReference>
<evidence type="ECO:0000313" key="17">
    <source>
        <dbReference type="EMBL" id="KAH7437097.1"/>
    </source>
</evidence>
<dbReference type="InterPro" id="IPR000550">
    <property type="entry name" value="Hppk"/>
</dbReference>
<keyword evidence="7" id="KW-0808">Transferase</keyword>
<dbReference type="InterPro" id="IPR011005">
    <property type="entry name" value="Dihydropteroate_synth-like_sf"/>
</dbReference>
<dbReference type="Gene3D" id="3.20.20.20">
    <property type="entry name" value="Dihydropteroate synthase-like"/>
    <property type="match status" value="1"/>
</dbReference>
<dbReference type="Pfam" id="PF01288">
    <property type="entry name" value="HPPK"/>
    <property type="match status" value="1"/>
</dbReference>
<dbReference type="NCBIfam" id="TIGR01496">
    <property type="entry name" value="DHPS"/>
    <property type="match status" value="1"/>
</dbReference>
<accession>A0A8T2ULS0</accession>
<evidence type="ECO:0000256" key="1">
    <source>
        <dbReference type="ARBA" id="ARBA00000012"/>
    </source>
</evidence>
<comment type="caution">
    <text evidence="17">The sequence shown here is derived from an EMBL/GenBank/DDBJ whole genome shotgun (WGS) entry which is preliminary data.</text>
</comment>
<comment type="catalytic activity">
    <reaction evidence="2">
        <text>6-hydroxymethyl-7,8-dihydropterin + ATP = (7,8-dihydropterin-6-yl)methyl diphosphate + AMP + H(+)</text>
        <dbReference type="Rhea" id="RHEA:11412"/>
        <dbReference type="ChEBI" id="CHEBI:15378"/>
        <dbReference type="ChEBI" id="CHEBI:30616"/>
        <dbReference type="ChEBI" id="CHEBI:44841"/>
        <dbReference type="ChEBI" id="CHEBI:72950"/>
        <dbReference type="ChEBI" id="CHEBI:456215"/>
        <dbReference type="EC" id="2.7.6.3"/>
    </reaction>
</comment>
<name>A0A8T2ULS0_CERRI</name>
<dbReference type="OrthoDB" id="615426at2759"/>
<evidence type="ECO:0000256" key="12">
    <source>
        <dbReference type="ARBA" id="ARBA00022842"/>
    </source>
</evidence>
<dbReference type="Proteomes" id="UP000825935">
    <property type="component" value="Chromosome 5"/>
</dbReference>
<feature type="region of interest" description="Disordered" evidence="15">
    <location>
        <begin position="1"/>
        <end position="26"/>
    </location>
</feature>
<comment type="pathway">
    <text evidence="5">Cofactor biosynthesis; tetrahydrofolate biosynthesis; 2-amino-4-hydroxy-6-hydroxymethyl-7,8-dihydropteridine diphosphate from 7,8-dihydroneopterin triphosphate: step 4/4.</text>
</comment>
<dbReference type="InterPro" id="IPR000489">
    <property type="entry name" value="Pterin-binding_dom"/>
</dbReference>
<evidence type="ECO:0000256" key="15">
    <source>
        <dbReference type="SAM" id="MobiDB-lite"/>
    </source>
</evidence>
<keyword evidence="11" id="KW-0067">ATP-binding</keyword>
<dbReference type="Pfam" id="PF00809">
    <property type="entry name" value="Pterin_bind"/>
    <property type="match status" value="1"/>
</dbReference>
<dbReference type="GO" id="GO:0046654">
    <property type="term" value="P:tetrahydrofolate biosynthetic process"/>
    <property type="evidence" value="ECO:0007669"/>
    <property type="project" value="TreeGrafter"/>
</dbReference>
<dbReference type="SUPFAM" id="SSF55083">
    <property type="entry name" value="6-hydroxymethyl-7,8-dihydropterin pyrophosphokinase, HPPK"/>
    <property type="match status" value="1"/>
</dbReference>
<dbReference type="InterPro" id="IPR006390">
    <property type="entry name" value="DHP_synth_dom"/>
</dbReference>
<evidence type="ECO:0000256" key="8">
    <source>
        <dbReference type="ARBA" id="ARBA00022723"/>
    </source>
</evidence>
<dbReference type="AlphaFoldDB" id="A0A8T2ULS0"/>
<reference evidence="17" key="1">
    <citation type="submission" date="2021-08" db="EMBL/GenBank/DDBJ databases">
        <title>WGS assembly of Ceratopteris richardii.</title>
        <authorList>
            <person name="Marchant D.B."/>
            <person name="Chen G."/>
            <person name="Jenkins J."/>
            <person name="Shu S."/>
            <person name="Leebens-Mack J."/>
            <person name="Grimwood J."/>
            <person name="Schmutz J."/>
            <person name="Soltis P."/>
            <person name="Soltis D."/>
            <person name="Chen Z.-H."/>
        </authorList>
    </citation>
    <scope>NUCLEOTIDE SEQUENCE</scope>
    <source>
        <strain evidence="17">Whitten #5841</strain>
        <tissue evidence="17">Leaf</tissue>
    </source>
</reference>
<evidence type="ECO:0000313" key="18">
    <source>
        <dbReference type="Proteomes" id="UP000825935"/>
    </source>
</evidence>
<dbReference type="GO" id="GO:0005524">
    <property type="term" value="F:ATP binding"/>
    <property type="evidence" value="ECO:0007669"/>
    <property type="project" value="UniProtKB-KW"/>
</dbReference>
<dbReference type="PROSITE" id="PS00792">
    <property type="entry name" value="DHPS_1"/>
    <property type="match status" value="1"/>
</dbReference>
<proteinExistence type="inferred from homology"/>
<comment type="pathway">
    <text evidence="4">Cofactor biosynthesis; tetrahydrofolate biosynthesis; 7,8-dihydrofolate from 2-amino-4-hydroxy-6-hydroxymethyl-7,8-dihydropteridine diphosphate and 4-aminobenzoate: step 1/2.</text>
</comment>
<evidence type="ECO:0000256" key="4">
    <source>
        <dbReference type="ARBA" id="ARBA00004763"/>
    </source>
</evidence>
<protein>
    <recommendedName>
        <fullName evidence="16">Pterin-binding domain-containing protein</fullName>
    </recommendedName>
</protein>
<keyword evidence="14" id="KW-0511">Multifunctional enzyme</keyword>
<evidence type="ECO:0000256" key="7">
    <source>
        <dbReference type="ARBA" id="ARBA00022679"/>
    </source>
</evidence>
<evidence type="ECO:0000256" key="6">
    <source>
        <dbReference type="ARBA" id="ARBA00009951"/>
    </source>
</evidence>
<dbReference type="CDD" id="cd00483">
    <property type="entry name" value="HPPK"/>
    <property type="match status" value="1"/>
</dbReference>
<keyword evidence="13" id="KW-0289">Folate biosynthesis</keyword>
<evidence type="ECO:0000256" key="3">
    <source>
        <dbReference type="ARBA" id="ARBA00001946"/>
    </source>
</evidence>
<dbReference type="InterPro" id="IPR035907">
    <property type="entry name" value="Hppk_sf"/>
</dbReference>
<comment type="similarity">
    <text evidence="6">In the C-terminal section; belongs to the DHPS family.</text>
</comment>
<dbReference type="GO" id="GO:0046656">
    <property type="term" value="P:folic acid biosynthetic process"/>
    <property type="evidence" value="ECO:0007669"/>
    <property type="project" value="UniProtKB-KW"/>
</dbReference>
<dbReference type="InterPro" id="IPR045031">
    <property type="entry name" value="DHP_synth-like"/>
</dbReference>
<comment type="catalytic activity">
    <reaction evidence="1">
        <text>(7,8-dihydropterin-6-yl)methyl diphosphate + 4-aminobenzoate = 7,8-dihydropteroate + diphosphate</text>
        <dbReference type="Rhea" id="RHEA:19949"/>
        <dbReference type="ChEBI" id="CHEBI:17836"/>
        <dbReference type="ChEBI" id="CHEBI:17839"/>
        <dbReference type="ChEBI" id="CHEBI:33019"/>
        <dbReference type="ChEBI" id="CHEBI:72950"/>
        <dbReference type="EC" id="2.5.1.15"/>
    </reaction>
</comment>
<evidence type="ECO:0000256" key="14">
    <source>
        <dbReference type="ARBA" id="ARBA00023268"/>
    </source>
</evidence>
<dbReference type="NCBIfam" id="TIGR01498">
    <property type="entry name" value="folK"/>
    <property type="match status" value="1"/>
</dbReference>
<evidence type="ECO:0000256" key="13">
    <source>
        <dbReference type="ARBA" id="ARBA00022909"/>
    </source>
</evidence>
<evidence type="ECO:0000256" key="5">
    <source>
        <dbReference type="ARBA" id="ARBA00005051"/>
    </source>
</evidence>
<dbReference type="FunFam" id="3.20.20.20:FF:000006">
    <property type="entry name" value="Dihydropteroate synthase"/>
    <property type="match status" value="1"/>
</dbReference>